<feature type="transmembrane region" description="Helical" evidence="1">
    <location>
        <begin position="53"/>
        <end position="74"/>
    </location>
</feature>
<dbReference type="InterPro" id="IPR045016">
    <property type="entry name" value="NhaD-like"/>
</dbReference>
<dbReference type="AlphaFoldDB" id="A0A1G2G4J6"/>
<feature type="signal peptide" evidence="2">
    <location>
        <begin position="1"/>
        <end position="27"/>
    </location>
</feature>
<dbReference type="STRING" id="1802117.A3J54_03550"/>
<keyword evidence="2" id="KW-0732">Signal</keyword>
<proteinExistence type="predicted"/>
<accession>A0A1G2G4J6</accession>
<gene>
    <name evidence="3" type="ORF">A3J54_03550</name>
</gene>
<feature type="chain" id="PRO_5009582958" description="Citrate transporter-like domain-containing protein" evidence="2">
    <location>
        <begin position="28"/>
        <end position="81"/>
    </location>
</feature>
<evidence type="ECO:0000256" key="1">
    <source>
        <dbReference type="SAM" id="Phobius"/>
    </source>
</evidence>
<keyword evidence="1" id="KW-0812">Transmembrane</keyword>
<dbReference type="Proteomes" id="UP000176576">
    <property type="component" value="Unassembled WGS sequence"/>
</dbReference>
<protein>
    <recommendedName>
        <fullName evidence="5">Citrate transporter-like domain-containing protein</fullName>
    </recommendedName>
</protein>
<evidence type="ECO:0000313" key="4">
    <source>
        <dbReference type="Proteomes" id="UP000176576"/>
    </source>
</evidence>
<evidence type="ECO:0008006" key="5">
    <source>
        <dbReference type="Google" id="ProtNLM"/>
    </source>
</evidence>
<evidence type="ECO:0000313" key="3">
    <source>
        <dbReference type="EMBL" id="OGZ45173.1"/>
    </source>
</evidence>
<dbReference type="PANTHER" id="PTHR43269:SF2">
    <property type="entry name" value="SODIUM_PROTON ANTIPORTER 1-RELATED"/>
    <property type="match status" value="1"/>
</dbReference>
<organism evidence="3 4">
    <name type="scientific">Candidatus Ryanbacteria bacterium RIFCSPHIGHO2_02_FULL_45_13b</name>
    <dbReference type="NCBI Taxonomy" id="1802117"/>
    <lineage>
        <taxon>Bacteria</taxon>
        <taxon>Candidatus Ryaniibacteriota</taxon>
    </lineage>
</organism>
<dbReference type="PANTHER" id="PTHR43269">
    <property type="entry name" value="SODIUM/PROTON ANTIPORTER 1-RELATED"/>
    <property type="match status" value="1"/>
</dbReference>
<dbReference type="EMBL" id="MHNN01000023">
    <property type="protein sequence ID" value="OGZ45173.1"/>
    <property type="molecule type" value="Genomic_DNA"/>
</dbReference>
<comment type="caution">
    <text evidence="3">The sequence shown here is derived from an EMBL/GenBank/DDBJ whole genome shotgun (WGS) entry which is preliminary data.</text>
</comment>
<name>A0A1G2G4J6_9BACT</name>
<evidence type="ECO:0000256" key="2">
    <source>
        <dbReference type="SAM" id="SignalP"/>
    </source>
</evidence>
<dbReference type="GO" id="GO:0006814">
    <property type="term" value="P:sodium ion transport"/>
    <property type="evidence" value="ECO:0007669"/>
    <property type="project" value="InterPro"/>
</dbReference>
<dbReference type="GO" id="GO:0015297">
    <property type="term" value="F:antiporter activity"/>
    <property type="evidence" value="ECO:0007669"/>
    <property type="project" value="InterPro"/>
</dbReference>
<reference evidence="3 4" key="1">
    <citation type="journal article" date="2016" name="Nat. Commun.">
        <title>Thousands of microbial genomes shed light on interconnected biogeochemical processes in an aquifer system.</title>
        <authorList>
            <person name="Anantharaman K."/>
            <person name="Brown C.T."/>
            <person name="Hug L.A."/>
            <person name="Sharon I."/>
            <person name="Castelle C.J."/>
            <person name="Probst A.J."/>
            <person name="Thomas B.C."/>
            <person name="Singh A."/>
            <person name="Wilkins M.J."/>
            <person name="Karaoz U."/>
            <person name="Brodie E.L."/>
            <person name="Williams K.H."/>
            <person name="Hubbard S.S."/>
            <person name="Banfield J.F."/>
        </authorList>
    </citation>
    <scope>NUCLEOTIDE SEQUENCE [LARGE SCALE GENOMIC DNA]</scope>
</reference>
<sequence length="81" mass="8536">MIQIARKFFRGENLVCAVAAIVIAANAGGAFSPVGDVTTIMLWLGGKFQSTEIIVGGFSSITCSIDCGIVSYGFKNKGRFI</sequence>
<keyword evidence="1" id="KW-0472">Membrane</keyword>
<keyword evidence="1" id="KW-1133">Transmembrane helix</keyword>